<feature type="compositionally biased region" description="Basic and acidic residues" evidence="4">
    <location>
        <begin position="623"/>
        <end position="634"/>
    </location>
</feature>
<dbReference type="GO" id="GO:0061186">
    <property type="term" value="P:negative regulation of silent mating-type cassette heterochromatin formation"/>
    <property type="evidence" value="ECO:0007669"/>
    <property type="project" value="TreeGrafter"/>
</dbReference>
<dbReference type="PROSITE" id="PS01359">
    <property type="entry name" value="ZF_PHD_1"/>
    <property type="match status" value="1"/>
</dbReference>
<feature type="region of interest" description="Disordered" evidence="4">
    <location>
        <begin position="482"/>
        <end position="503"/>
    </location>
</feature>
<evidence type="ECO:0000313" key="6">
    <source>
        <dbReference type="EMBL" id="EJF57657.1"/>
    </source>
</evidence>
<dbReference type="RefSeq" id="XP_007369629.1">
    <property type="nucleotide sequence ID" value="XM_007369567.1"/>
</dbReference>
<feature type="region of interest" description="Disordered" evidence="4">
    <location>
        <begin position="281"/>
        <end position="437"/>
    </location>
</feature>
<dbReference type="SMART" id="SM00249">
    <property type="entry name" value="PHD"/>
    <property type="match status" value="1"/>
</dbReference>
<dbReference type="InterPro" id="IPR019786">
    <property type="entry name" value="Zinc_finger_PHD-type_CS"/>
</dbReference>
<dbReference type="PANTHER" id="PTHR47793:SF1">
    <property type="entry name" value="HISTONE DEACETYLASE COMPLEX SUBUNIT CTI6"/>
    <property type="match status" value="1"/>
</dbReference>
<protein>
    <recommendedName>
        <fullName evidence="5">Zinc finger PHD-type domain-containing protein</fullName>
    </recommendedName>
</protein>
<dbReference type="Gene3D" id="3.30.40.10">
    <property type="entry name" value="Zinc/RING finger domain, C3HC4 (zinc finger)"/>
    <property type="match status" value="1"/>
</dbReference>
<feature type="region of interest" description="Disordered" evidence="4">
    <location>
        <begin position="220"/>
        <end position="266"/>
    </location>
</feature>
<evidence type="ECO:0000256" key="1">
    <source>
        <dbReference type="ARBA" id="ARBA00022723"/>
    </source>
</evidence>
<evidence type="ECO:0000256" key="3">
    <source>
        <dbReference type="ARBA" id="ARBA00022833"/>
    </source>
</evidence>
<dbReference type="HOGENOM" id="CLU_029203_0_0_1"/>
<dbReference type="GO" id="GO:0061188">
    <property type="term" value="P:negative regulation of rDNA heterochromatin formation"/>
    <property type="evidence" value="ECO:0007669"/>
    <property type="project" value="TreeGrafter"/>
</dbReference>
<dbReference type="GeneID" id="18839821"/>
<dbReference type="AlphaFoldDB" id="R7SRU4"/>
<dbReference type="InterPro" id="IPR001965">
    <property type="entry name" value="Znf_PHD"/>
</dbReference>
<feature type="compositionally biased region" description="Acidic residues" evidence="4">
    <location>
        <begin position="117"/>
        <end position="130"/>
    </location>
</feature>
<feature type="region of interest" description="Disordered" evidence="4">
    <location>
        <begin position="615"/>
        <end position="634"/>
    </location>
</feature>
<dbReference type="InterPro" id="IPR019787">
    <property type="entry name" value="Znf_PHD-finger"/>
</dbReference>
<dbReference type="GO" id="GO:0033698">
    <property type="term" value="C:Rpd3L complex"/>
    <property type="evidence" value="ECO:0007669"/>
    <property type="project" value="TreeGrafter"/>
</dbReference>
<evidence type="ECO:0000256" key="4">
    <source>
        <dbReference type="SAM" id="MobiDB-lite"/>
    </source>
</evidence>
<feature type="region of interest" description="Disordered" evidence="4">
    <location>
        <begin position="1"/>
        <end position="130"/>
    </location>
</feature>
<feature type="domain" description="Zinc finger PHD-type" evidence="5">
    <location>
        <begin position="136"/>
        <end position="204"/>
    </location>
</feature>
<evidence type="ECO:0000259" key="5">
    <source>
        <dbReference type="SMART" id="SM00249"/>
    </source>
</evidence>
<feature type="compositionally biased region" description="Low complexity" evidence="4">
    <location>
        <begin position="410"/>
        <end position="437"/>
    </location>
</feature>
<accession>R7SRU4</accession>
<dbReference type="Proteomes" id="UP000053319">
    <property type="component" value="Unassembled WGS sequence"/>
</dbReference>
<proteinExistence type="predicted"/>
<dbReference type="Pfam" id="PF00628">
    <property type="entry name" value="PHD"/>
    <property type="match status" value="1"/>
</dbReference>
<dbReference type="InterPro" id="IPR013083">
    <property type="entry name" value="Znf_RING/FYVE/PHD"/>
</dbReference>
<keyword evidence="2" id="KW-0863">Zinc-finger</keyword>
<name>R7SRU4_DICSQ</name>
<dbReference type="KEGG" id="dsq:DICSQDRAFT_173759"/>
<feature type="compositionally biased region" description="Basic and acidic residues" evidence="4">
    <location>
        <begin position="490"/>
        <end position="503"/>
    </location>
</feature>
<feature type="compositionally biased region" description="Low complexity" evidence="4">
    <location>
        <begin position="357"/>
        <end position="375"/>
    </location>
</feature>
<dbReference type="PANTHER" id="PTHR47793">
    <property type="entry name" value="HISTONE DEACETYLASE COMPLEX SUBUNIT CTI6"/>
    <property type="match status" value="1"/>
</dbReference>
<keyword evidence="1" id="KW-0479">Metal-binding</keyword>
<dbReference type="EMBL" id="JH719447">
    <property type="protein sequence ID" value="EJF57657.1"/>
    <property type="molecule type" value="Genomic_DNA"/>
</dbReference>
<dbReference type="OrthoDB" id="79252at2759"/>
<reference evidence="6 7" key="1">
    <citation type="journal article" date="2012" name="Science">
        <title>The Paleozoic origin of enzymatic lignin decomposition reconstructed from 31 fungal genomes.</title>
        <authorList>
            <person name="Floudas D."/>
            <person name="Binder M."/>
            <person name="Riley R."/>
            <person name="Barry K."/>
            <person name="Blanchette R.A."/>
            <person name="Henrissat B."/>
            <person name="Martinez A.T."/>
            <person name="Otillar R."/>
            <person name="Spatafora J.W."/>
            <person name="Yadav J.S."/>
            <person name="Aerts A."/>
            <person name="Benoit I."/>
            <person name="Boyd A."/>
            <person name="Carlson A."/>
            <person name="Copeland A."/>
            <person name="Coutinho P.M."/>
            <person name="de Vries R.P."/>
            <person name="Ferreira P."/>
            <person name="Findley K."/>
            <person name="Foster B."/>
            <person name="Gaskell J."/>
            <person name="Glotzer D."/>
            <person name="Gorecki P."/>
            <person name="Heitman J."/>
            <person name="Hesse C."/>
            <person name="Hori C."/>
            <person name="Igarashi K."/>
            <person name="Jurgens J.A."/>
            <person name="Kallen N."/>
            <person name="Kersten P."/>
            <person name="Kohler A."/>
            <person name="Kuees U."/>
            <person name="Kumar T.K.A."/>
            <person name="Kuo A."/>
            <person name="LaButti K."/>
            <person name="Larrondo L.F."/>
            <person name="Lindquist E."/>
            <person name="Ling A."/>
            <person name="Lombard V."/>
            <person name="Lucas S."/>
            <person name="Lundell T."/>
            <person name="Martin R."/>
            <person name="McLaughlin D.J."/>
            <person name="Morgenstern I."/>
            <person name="Morin E."/>
            <person name="Murat C."/>
            <person name="Nagy L.G."/>
            <person name="Nolan M."/>
            <person name="Ohm R.A."/>
            <person name="Patyshakuliyeva A."/>
            <person name="Rokas A."/>
            <person name="Ruiz-Duenas F.J."/>
            <person name="Sabat G."/>
            <person name="Salamov A."/>
            <person name="Samejima M."/>
            <person name="Schmutz J."/>
            <person name="Slot J.C."/>
            <person name="St John F."/>
            <person name="Stenlid J."/>
            <person name="Sun H."/>
            <person name="Sun S."/>
            <person name="Syed K."/>
            <person name="Tsang A."/>
            <person name="Wiebenga A."/>
            <person name="Young D."/>
            <person name="Pisabarro A."/>
            <person name="Eastwood D.C."/>
            <person name="Martin F."/>
            <person name="Cullen D."/>
            <person name="Grigoriev I.V."/>
            <person name="Hibbett D.S."/>
        </authorList>
    </citation>
    <scope>NUCLEOTIDE SEQUENCE [LARGE SCALE GENOMIC DNA]</scope>
    <source>
        <strain evidence="6 7">LYAD-421 SS1</strain>
    </source>
</reference>
<dbReference type="InterPro" id="IPR053051">
    <property type="entry name" value="HDAC_complex_subunit"/>
</dbReference>
<keyword evidence="3" id="KW-0862">Zinc</keyword>
<feature type="compositionally biased region" description="Low complexity" evidence="4">
    <location>
        <begin position="48"/>
        <end position="57"/>
    </location>
</feature>
<dbReference type="InterPro" id="IPR011011">
    <property type="entry name" value="Znf_FYVE_PHD"/>
</dbReference>
<dbReference type="GO" id="GO:0070210">
    <property type="term" value="C:Rpd3L-Expanded complex"/>
    <property type="evidence" value="ECO:0007669"/>
    <property type="project" value="TreeGrafter"/>
</dbReference>
<dbReference type="OMA" id="RPRYMNP"/>
<gene>
    <name evidence="6" type="ORF">DICSQDRAFT_173759</name>
</gene>
<dbReference type="SUPFAM" id="SSF57903">
    <property type="entry name" value="FYVE/PHD zinc finger"/>
    <property type="match status" value="1"/>
</dbReference>
<sequence>MGPPPSPKEPRRSGRRPAPSSSKSPAGSPPSEANPAATKPKDAPGRPSSNSSHSNGSVRNKRAKNEDLDEPLEELHKNGVNTNGGSLRSKRKGKDKEKIALVVEIPNNDNDGGLEAVADDGAEENGEDEEEGGVTRCICQKYGVSRRVDRPETYCQSSLSGEEENEQGEFMVQCEICKAWQHGQCMHYAAADLVPNHYFCEECRPELWVEVVKDWAVKHARQSSSHSYPPTTPLVANAPRNSRSHSPAVHKTTKRRNTMNSRDAAYDEETLQALIDLPKTEYDLPPRTPISAVSANGGLNGHAEPEHEIEMQVNHKKKRKRSDDDAASVKRTRSASVTSDRPPPSVLARDATPLSVSKGPAGPSSGAPAPRAPNGRNKRAGGRKGQGQDVASVDGEEVASAAPTRKASSRAKANNSSEHTTRRAQANASGAAAGNSAASRAYHHSHAYAVSQQPLFTSWNLPDYLAHLEPMLPTDVPRPLEVRGSVLDGNGRESQDRTAERGVKVKWPSKRMSVGDMNKRVRSLVEWVGREQAAAMERTRRKEALEKALQAHQRAAAGDMDVDASIADGAPAPENGLSTANSAPPPLAEVMTGGGGEDTTMRMMEELMEELIRFQERFGPGAKAKERDRRAGTL</sequence>
<dbReference type="GO" id="GO:0008270">
    <property type="term" value="F:zinc ion binding"/>
    <property type="evidence" value="ECO:0007669"/>
    <property type="project" value="UniProtKB-KW"/>
</dbReference>
<organism evidence="6 7">
    <name type="scientific">Dichomitus squalens (strain LYAD-421)</name>
    <name type="common">Western red white-rot fungus</name>
    <dbReference type="NCBI Taxonomy" id="732165"/>
    <lineage>
        <taxon>Eukaryota</taxon>
        <taxon>Fungi</taxon>
        <taxon>Dikarya</taxon>
        <taxon>Basidiomycota</taxon>
        <taxon>Agaricomycotina</taxon>
        <taxon>Agaricomycetes</taxon>
        <taxon>Polyporales</taxon>
        <taxon>Polyporaceae</taxon>
        <taxon>Dichomitus</taxon>
    </lineage>
</organism>
<feature type="compositionally biased region" description="Low complexity" evidence="4">
    <location>
        <begin position="16"/>
        <end position="31"/>
    </location>
</feature>
<evidence type="ECO:0000313" key="7">
    <source>
        <dbReference type="Proteomes" id="UP000053319"/>
    </source>
</evidence>
<feature type="region of interest" description="Disordered" evidence="4">
    <location>
        <begin position="568"/>
        <end position="594"/>
    </location>
</feature>
<evidence type="ECO:0000256" key="2">
    <source>
        <dbReference type="ARBA" id="ARBA00022771"/>
    </source>
</evidence>